<feature type="domain" description="Xaa-Pro dipeptidyl-peptidase C-terminal" evidence="3">
    <location>
        <begin position="310"/>
        <end position="545"/>
    </location>
</feature>
<dbReference type="SUPFAM" id="SSF53474">
    <property type="entry name" value="alpha/beta-Hydrolases"/>
    <property type="match status" value="1"/>
</dbReference>
<keyword evidence="5" id="KW-1185">Reference proteome</keyword>
<dbReference type="STRING" id="381665.SAMN05216554_4514"/>
<dbReference type="RefSeq" id="WP_092558096.1">
    <property type="nucleotide sequence ID" value="NZ_FNPZ01000008.1"/>
</dbReference>
<evidence type="ECO:0000256" key="2">
    <source>
        <dbReference type="SAM" id="MobiDB-lite"/>
    </source>
</evidence>
<dbReference type="InterPro" id="IPR005674">
    <property type="entry name" value="CocE/Ser_esterase"/>
</dbReference>
<feature type="region of interest" description="Disordered" evidence="2">
    <location>
        <begin position="1"/>
        <end position="30"/>
    </location>
</feature>
<dbReference type="EMBL" id="FNPZ01000008">
    <property type="protein sequence ID" value="SDZ54076.1"/>
    <property type="molecule type" value="Genomic_DNA"/>
</dbReference>
<dbReference type="InterPro" id="IPR008979">
    <property type="entry name" value="Galactose-bd-like_sf"/>
</dbReference>
<feature type="compositionally biased region" description="Basic and acidic residues" evidence="2">
    <location>
        <begin position="16"/>
        <end position="30"/>
    </location>
</feature>
<dbReference type="Gene3D" id="1.10.3020.20">
    <property type="match status" value="1"/>
</dbReference>
<dbReference type="Gene3D" id="2.60.120.260">
    <property type="entry name" value="Galactose-binding domain-like"/>
    <property type="match status" value="1"/>
</dbReference>
<reference evidence="4 5" key="1">
    <citation type="submission" date="2016-10" db="EMBL/GenBank/DDBJ databases">
        <authorList>
            <person name="de Groot N.N."/>
        </authorList>
    </citation>
    <scope>NUCLEOTIDE SEQUENCE [LARGE SCALE GENOMIC DNA]</scope>
    <source>
        <strain evidence="4 5">CGMCC 4.3491</strain>
    </source>
</reference>
<dbReference type="InterPro" id="IPR050585">
    <property type="entry name" value="Xaa-Pro_dipeptidyl-ppase/CocE"/>
</dbReference>
<proteinExistence type="predicted"/>
<dbReference type="SUPFAM" id="SSF49785">
    <property type="entry name" value="Galactose-binding domain-like"/>
    <property type="match status" value="1"/>
</dbReference>
<dbReference type="Gene3D" id="3.40.50.1820">
    <property type="entry name" value="alpha/beta hydrolase"/>
    <property type="match status" value="1"/>
</dbReference>
<dbReference type="Pfam" id="PF02129">
    <property type="entry name" value="Peptidase_S15"/>
    <property type="match status" value="1"/>
</dbReference>
<organism evidence="4 5">
    <name type="scientific">Herbiconiux ginsengi</name>
    <dbReference type="NCBI Taxonomy" id="381665"/>
    <lineage>
        <taxon>Bacteria</taxon>
        <taxon>Bacillati</taxon>
        <taxon>Actinomycetota</taxon>
        <taxon>Actinomycetes</taxon>
        <taxon>Micrococcales</taxon>
        <taxon>Microbacteriaceae</taxon>
        <taxon>Herbiconiux</taxon>
    </lineage>
</organism>
<keyword evidence="1" id="KW-0378">Hydrolase</keyword>
<dbReference type="GO" id="GO:0008239">
    <property type="term" value="F:dipeptidyl-peptidase activity"/>
    <property type="evidence" value="ECO:0007669"/>
    <property type="project" value="InterPro"/>
</dbReference>
<dbReference type="AlphaFoldDB" id="A0A1H3TV50"/>
<gene>
    <name evidence="4" type="ORF">SAMN05216554_4514</name>
</gene>
<dbReference type="PANTHER" id="PTHR43056:SF10">
    <property type="entry name" value="COCE_NOND FAMILY, PUTATIVE (AFU_ORTHOLOGUE AFUA_7G00600)-RELATED"/>
    <property type="match status" value="1"/>
</dbReference>
<dbReference type="PANTHER" id="PTHR43056">
    <property type="entry name" value="PEPTIDASE S9 PROLYL OLIGOPEPTIDASE"/>
    <property type="match status" value="1"/>
</dbReference>
<dbReference type="InterPro" id="IPR029058">
    <property type="entry name" value="AB_hydrolase_fold"/>
</dbReference>
<evidence type="ECO:0000313" key="4">
    <source>
        <dbReference type="EMBL" id="SDZ54076.1"/>
    </source>
</evidence>
<dbReference type="InterPro" id="IPR013736">
    <property type="entry name" value="Xaa-Pro_dipept_C"/>
</dbReference>
<evidence type="ECO:0000256" key="1">
    <source>
        <dbReference type="ARBA" id="ARBA00022801"/>
    </source>
</evidence>
<name>A0A1H3TV50_9MICO</name>
<dbReference type="InterPro" id="IPR000383">
    <property type="entry name" value="Xaa-Pro-like_dom"/>
</dbReference>
<evidence type="ECO:0000313" key="5">
    <source>
        <dbReference type="Proteomes" id="UP000198891"/>
    </source>
</evidence>
<dbReference type="Pfam" id="PF08530">
    <property type="entry name" value="PepX_C"/>
    <property type="match status" value="1"/>
</dbReference>
<protein>
    <recommendedName>
        <fullName evidence="3">Xaa-Pro dipeptidyl-peptidase C-terminal domain-containing protein</fullName>
    </recommendedName>
</protein>
<dbReference type="NCBIfam" id="TIGR00976">
    <property type="entry name" value="CocE_NonD"/>
    <property type="match status" value="2"/>
</dbReference>
<sequence>MTTDRLRNIPQGPLRLGKDPDTDPHYPGHGYRRTEFDDGIVFERDVAVELRDGTTIYVDVFRPADSGNYPVLLGWAPFGKHPHVDWDRDFPGADIPPGNSAEAAFEAVDPHVWVPWGYVVVNADPRGIRYSEGIAEFMTLQEGEDEYDLIEWLAVQPWSSGRVATTGVSYFAMSAYRAAELRPPHLTAVVLWEALTDFYRDVKLHGGIPSLTMSHGWMQMTSWSNTAVEDLEAAIREHPLYDDYWQRRVADLTRIEVPMLLVSSWANHGVHTRGTFEAWERISSKQKWLDANGRKEWEYFYSPESVARQRAFLDHFLHDRQTELAEWAPVRLEVRESLHRSSVRWEQEYPLARTEFRPYHLDADSGRLSPQPPSDVATVTYPADTGHALFDLPFDTDTEIVGPAALRLWIEAVGSDDADLFVGLRKFDAEGHEVNFKYIGFSNEGIVALGWLRVSHRELDPERSTPARPYPRHASEQRLYQRGPVYVEVPILDSGTLFEKGSRLQLEIAGHDIVQGAGMFPRHSETRNKGLHVIHTGPQRQSSLLLPIVREGS</sequence>
<accession>A0A1H3TV50</accession>
<evidence type="ECO:0000259" key="3">
    <source>
        <dbReference type="SMART" id="SM00939"/>
    </source>
</evidence>
<dbReference type="OrthoDB" id="5240615at2"/>
<dbReference type="Proteomes" id="UP000198891">
    <property type="component" value="Unassembled WGS sequence"/>
</dbReference>
<dbReference type="SMART" id="SM00939">
    <property type="entry name" value="PepX_C"/>
    <property type="match status" value="1"/>
</dbReference>